<dbReference type="RefSeq" id="WP_394841235.1">
    <property type="nucleotide sequence ID" value="NZ_CP089982.1"/>
</dbReference>
<name>A0ABZ2JVX1_9BACT</name>
<keyword evidence="1" id="KW-0732">Signal</keyword>
<evidence type="ECO:0000256" key="1">
    <source>
        <dbReference type="SAM" id="SignalP"/>
    </source>
</evidence>
<accession>A0ABZ2JVX1</accession>
<reference evidence="2 3" key="1">
    <citation type="submission" date="2021-12" db="EMBL/GenBank/DDBJ databases">
        <title>Discovery of the Pendulisporaceae a myxobacterial family with distinct sporulation behavior and unique specialized metabolism.</title>
        <authorList>
            <person name="Garcia R."/>
            <person name="Popoff A."/>
            <person name="Bader C.D."/>
            <person name="Loehr J."/>
            <person name="Walesch S."/>
            <person name="Walt C."/>
            <person name="Boldt J."/>
            <person name="Bunk B."/>
            <person name="Haeckl F.J.F.P.J."/>
            <person name="Gunesch A.P."/>
            <person name="Birkelbach J."/>
            <person name="Nuebel U."/>
            <person name="Pietschmann T."/>
            <person name="Bach T."/>
            <person name="Mueller R."/>
        </authorList>
    </citation>
    <scope>NUCLEOTIDE SEQUENCE [LARGE SCALE GENOMIC DNA]</scope>
    <source>
        <strain evidence="2 3">MSr12523</strain>
    </source>
</reference>
<dbReference type="Gene3D" id="2.60.20.10">
    <property type="entry name" value="Crystallins"/>
    <property type="match status" value="1"/>
</dbReference>
<feature type="chain" id="PRO_5045427995" evidence="1">
    <location>
        <begin position="21"/>
        <end position="212"/>
    </location>
</feature>
<organism evidence="2 3">
    <name type="scientific">Pendulispora brunnea</name>
    <dbReference type="NCBI Taxonomy" id="2905690"/>
    <lineage>
        <taxon>Bacteria</taxon>
        <taxon>Pseudomonadati</taxon>
        <taxon>Myxococcota</taxon>
        <taxon>Myxococcia</taxon>
        <taxon>Myxococcales</taxon>
        <taxon>Sorangiineae</taxon>
        <taxon>Pendulisporaceae</taxon>
        <taxon>Pendulispora</taxon>
    </lineage>
</organism>
<gene>
    <name evidence="2" type="ORF">LZC95_29715</name>
</gene>
<proteinExistence type="predicted"/>
<keyword evidence="3" id="KW-1185">Reference proteome</keyword>
<sequence>MNVKSSCFSFTVCFSLVALAGCAANSETETLGMEASGVSVSSDRVSSDFPHCVVAAVPVRPGEEVSPSIAPPAAKCFHTYAEATSFATKGRVNLPKNATMKEVDDAVADDTTRNLGIQSIVIAREYANANYSLPSLAVTADAGCQNQDWVFASMPSGWNDVISSALIYGGVGCFHGWHYETNNFGGANLDVGAGVGDFTYMNDRTSSIRWTR</sequence>
<dbReference type="PROSITE" id="PS51257">
    <property type="entry name" value="PROKAR_LIPOPROTEIN"/>
    <property type="match status" value="1"/>
</dbReference>
<dbReference type="EMBL" id="CP089982">
    <property type="protein sequence ID" value="WXA90618.1"/>
    <property type="molecule type" value="Genomic_DNA"/>
</dbReference>
<protein>
    <submittedName>
        <fullName evidence="2">Uncharacterized protein</fullName>
    </submittedName>
</protein>
<feature type="signal peptide" evidence="1">
    <location>
        <begin position="1"/>
        <end position="20"/>
    </location>
</feature>
<dbReference type="Proteomes" id="UP001379533">
    <property type="component" value="Chromosome"/>
</dbReference>
<evidence type="ECO:0000313" key="2">
    <source>
        <dbReference type="EMBL" id="WXA90618.1"/>
    </source>
</evidence>
<evidence type="ECO:0000313" key="3">
    <source>
        <dbReference type="Proteomes" id="UP001379533"/>
    </source>
</evidence>